<proteinExistence type="inferred from homology"/>
<feature type="domain" description="Copine C-terminal" evidence="4">
    <location>
        <begin position="323"/>
        <end position="534"/>
    </location>
</feature>
<dbReference type="GO" id="GO:0005544">
    <property type="term" value="F:calcium-dependent phospholipid binding"/>
    <property type="evidence" value="ECO:0007669"/>
    <property type="project" value="InterPro"/>
</dbReference>
<dbReference type="SUPFAM" id="SSF53300">
    <property type="entry name" value="vWA-like"/>
    <property type="match status" value="1"/>
</dbReference>
<dbReference type="Pfam" id="PF00168">
    <property type="entry name" value="C2"/>
    <property type="match status" value="1"/>
</dbReference>
<evidence type="ECO:0000313" key="5">
    <source>
        <dbReference type="EMBL" id="CAI5448816.1"/>
    </source>
</evidence>
<dbReference type="PANTHER" id="PTHR10857:SF131">
    <property type="entry name" value="COPINE C-TERMINAL DOMAIN-CONTAINING PROTEIN"/>
    <property type="match status" value="1"/>
</dbReference>
<dbReference type="InterPro" id="IPR010734">
    <property type="entry name" value="Copine_C"/>
</dbReference>
<dbReference type="EMBL" id="CANHGI010000004">
    <property type="protein sequence ID" value="CAI5448816.1"/>
    <property type="molecule type" value="Genomic_DNA"/>
</dbReference>
<name>A0A9P1IQC3_9PELO</name>
<dbReference type="InterPro" id="IPR000008">
    <property type="entry name" value="C2_dom"/>
</dbReference>
<reference evidence="5" key="1">
    <citation type="submission" date="2022-11" db="EMBL/GenBank/DDBJ databases">
        <authorList>
            <person name="Kikuchi T."/>
        </authorList>
    </citation>
    <scope>NUCLEOTIDE SEQUENCE</scope>
    <source>
        <strain evidence="5">PS1010</strain>
    </source>
</reference>
<accession>A0A9P1IQC3</accession>
<dbReference type="GO" id="GO:0071277">
    <property type="term" value="P:cellular response to calcium ion"/>
    <property type="evidence" value="ECO:0007669"/>
    <property type="project" value="TreeGrafter"/>
</dbReference>
<evidence type="ECO:0000256" key="2">
    <source>
        <dbReference type="SAM" id="MobiDB-lite"/>
    </source>
</evidence>
<dbReference type="GO" id="GO:0005886">
    <property type="term" value="C:plasma membrane"/>
    <property type="evidence" value="ECO:0007669"/>
    <property type="project" value="TreeGrafter"/>
</dbReference>
<keyword evidence="6" id="KW-1185">Reference proteome</keyword>
<organism evidence="5 6">
    <name type="scientific">Caenorhabditis angaria</name>
    <dbReference type="NCBI Taxonomy" id="860376"/>
    <lineage>
        <taxon>Eukaryota</taxon>
        <taxon>Metazoa</taxon>
        <taxon>Ecdysozoa</taxon>
        <taxon>Nematoda</taxon>
        <taxon>Chromadorea</taxon>
        <taxon>Rhabditida</taxon>
        <taxon>Rhabditina</taxon>
        <taxon>Rhabditomorpha</taxon>
        <taxon>Rhabditoidea</taxon>
        <taxon>Rhabditidae</taxon>
        <taxon>Peloderinae</taxon>
        <taxon>Caenorhabditis</taxon>
    </lineage>
</organism>
<evidence type="ECO:0008006" key="7">
    <source>
        <dbReference type="Google" id="ProtNLM"/>
    </source>
</evidence>
<evidence type="ECO:0000259" key="3">
    <source>
        <dbReference type="Pfam" id="PF00168"/>
    </source>
</evidence>
<feature type="compositionally biased region" description="Low complexity" evidence="2">
    <location>
        <begin position="546"/>
        <end position="558"/>
    </location>
</feature>
<evidence type="ECO:0000256" key="1">
    <source>
        <dbReference type="ARBA" id="ARBA00009048"/>
    </source>
</evidence>
<dbReference type="OrthoDB" id="5855668at2759"/>
<dbReference type="InterPro" id="IPR036465">
    <property type="entry name" value="vWFA_dom_sf"/>
</dbReference>
<dbReference type="Proteomes" id="UP001152747">
    <property type="component" value="Unassembled WGS sequence"/>
</dbReference>
<gene>
    <name evidence="5" type="ORF">CAMP_LOCUS11453</name>
</gene>
<dbReference type="InterPro" id="IPR045052">
    <property type="entry name" value="Copine"/>
</dbReference>
<dbReference type="Pfam" id="PF07002">
    <property type="entry name" value="Copine"/>
    <property type="match status" value="1"/>
</dbReference>
<dbReference type="AlphaFoldDB" id="A0A9P1IQC3"/>
<sequence>MNMVRIRHIMEMRRACKAPPLLPPKLRKEASESSDRRYPKDILDVNCRIQILNPERIPSGFYNLQLYESQDSADGPWKLITETDKLDVAECYDLEDIFAIEFCFERPQFIRIELCEDNIFKAADVFSIAQVTLNPANIQLSDQSKYLIGEIEIWTQIREKPQPVVMQIEARNINNKFASSNSNLYLEVYRLDEMLQKRVIHKSESVKQSRLIWKSFTIQGEDSPDSGQLEICCFSEDEREGCIGQAIITSDAIKTGEPIPMFHESYRMGRKPCGEFRVVKNQQLKIFSFLDYLRCGTSLRFAFAIDFSVREQLSREEQIQFANDVDFAVRCVGDAVEPFNSANAFLSYGFGAKIPPQYRESNNFCLSLDVEASCQGVGGVIGSFMQCYQRVQPSQSAKFSQIIYHLARNAQTSFNRVASYGSYFVLFVITRGSVEDLKETVQAAIFSSKSPISIVFIGVGCDGLDEIERIGNAGKRLEYQGRKSERDNLQFVNATKTRLESDNYNEMSTNFIEKALGQITWQMSTFFMQNHVTPGGGSEDNGSTGSRRMSSMSRESSSVEQLNLGSSYDDIRLNSRLAQRSSETEQKNRRRHLTSEMRAMTIDDSRHF</sequence>
<feature type="region of interest" description="Disordered" evidence="2">
    <location>
        <begin position="530"/>
        <end position="608"/>
    </location>
</feature>
<evidence type="ECO:0000259" key="4">
    <source>
        <dbReference type="Pfam" id="PF07002"/>
    </source>
</evidence>
<feature type="domain" description="C2" evidence="3">
    <location>
        <begin position="165"/>
        <end position="259"/>
    </location>
</feature>
<dbReference type="PANTHER" id="PTHR10857">
    <property type="entry name" value="COPINE"/>
    <property type="match status" value="1"/>
</dbReference>
<comment type="similarity">
    <text evidence="1">Belongs to the copine family.</text>
</comment>
<evidence type="ECO:0000313" key="6">
    <source>
        <dbReference type="Proteomes" id="UP001152747"/>
    </source>
</evidence>
<comment type="caution">
    <text evidence="5">The sequence shown here is derived from an EMBL/GenBank/DDBJ whole genome shotgun (WGS) entry which is preliminary data.</text>
</comment>
<protein>
    <recommendedName>
        <fullName evidence="7">Copine C-terminal domain-containing protein</fullName>
    </recommendedName>
</protein>